<dbReference type="InterPro" id="IPR005119">
    <property type="entry name" value="LysR_subst-bd"/>
</dbReference>
<comment type="similarity">
    <text evidence="1">Belongs to the LysR transcriptional regulatory family.</text>
</comment>
<dbReference type="SUPFAM" id="SSF53850">
    <property type="entry name" value="Periplasmic binding protein-like II"/>
    <property type="match status" value="1"/>
</dbReference>
<dbReference type="CDD" id="cd08422">
    <property type="entry name" value="PBP2_CrgA_like"/>
    <property type="match status" value="1"/>
</dbReference>
<proteinExistence type="inferred from homology"/>
<accession>A0A974P4P8</accession>
<evidence type="ECO:0000313" key="3">
    <source>
        <dbReference type="EMBL" id="QQZ50354.1"/>
    </source>
</evidence>
<dbReference type="GO" id="GO:0003700">
    <property type="term" value="F:DNA-binding transcription factor activity"/>
    <property type="evidence" value="ECO:0007669"/>
    <property type="project" value="TreeGrafter"/>
</dbReference>
<reference evidence="3" key="1">
    <citation type="submission" date="2021-01" db="EMBL/GenBank/DDBJ databases">
        <title>Genome sequence of Phenylobacterium sp. 20VBR1 isolated from a valley glaceir, Ny-Alesund, Svalbard.</title>
        <authorList>
            <person name="Thomas F.A."/>
            <person name="Krishnan K.P."/>
            <person name="Sinha R.K."/>
        </authorList>
    </citation>
    <scope>NUCLEOTIDE SEQUENCE</scope>
    <source>
        <strain evidence="3">20VBR1</strain>
    </source>
</reference>
<dbReference type="PANTHER" id="PTHR30537">
    <property type="entry name" value="HTH-TYPE TRANSCRIPTIONAL REGULATOR"/>
    <property type="match status" value="1"/>
</dbReference>
<gene>
    <name evidence="3" type="ORF">JKL49_01080</name>
</gene>
<dbReference type="AlphaFoldDB" id="A0A974P4P8"/>
<protein>
    <submittedName>
        <fullName evidence="3">LysR family transcriptional regulator</fullName>
    </submittedName>
</protein>
<dbReference type="EMBL" id="CP068570">
    <property type="protein sequence ID" value="QQZ50354.1"/>
    <property type="molecule type" value="Genomic_DNA"/>
</dbReference>
<dbReference type="GO" id="GO:0043565">
    <property type="term" value="F:sequence-specific DNA binding"/>
    <property type="evidence" value="ECO:0007669"/>
    <property type="project" value="TreeGrafter"/>
</dbReference>
<dbReference type="PANTHER" id="PTHR30537:SF81">
    <property type="entry name" value="TRANSCRIPTIONAL REGULATOR-RELATED"/>
    <property type="match status" value="1"/>
</dbReference>
<organism evidence="3">
    <name type="scientific">Phenylobacterium glaciei</name>
    <dbReference type="NCBI Taxonomy" id="2803784"/>
    <lineage>
        <taxon>Bacteria</taxon>
        <taxon>Pseudomonadati</taxon>
        <taxon>Pseudomonadota</taxon>
        <taxon>Alphaproteobacteria</taxon>
        <taxon>Caulobacterales</taxon>
        <taxon>Caulobacteraceae</taxon>
        <taxon>Phenylobacterium</taxon>
    </lineage>
</organism>
<dbReference type="Pfam" id="PF03466">
    <property type="entry name" value="LysR_substrate"/>
    <property type="match status" value="1"/>
</dbReference>
<dbReference type="Gene3D" id="3.40.190.290">
    <property type="match status" value="1"/>
</dbReference>
<evidence type="ECO:0000259" key="2">
    <source>
        <dbReference type="Pfam" id="PF03466"/>
    </source>
</evidence>
<evidence type="ECO:0000256" key="1">
    <source>
        <dbReference type="ARBA" id="ARBA00009437"/>
    </source>
</evidence>
<name>A0A974P4P8_9CAUL</name>
<sequence length="225" mass="24165">MALTEAGQEFKTRADQILTDLEAARDAVAQQGDEIVGSLRIAAPLSFGMTHLAPVLAELAVRHPKLHVDAAYSDRFVDLIGERFDVAVRLGNLTDSSLIARKIAPIHGALVASPDYLARRGEPLTVADLPGHDTITQGNEAWPFRDGRKVVTFQPHARFRADNGQALLSAVEAGLGLAMLPTFIAGPALERGTIVPVLRDYPMPEAGLYVVRPPPPATWPARSGL</sequence>
<dbReference type="GO" id="GO:0006351">
    <property type="term" value="P:DNA-templated transcription"/>
    <property type="evidence" value="ECO:0007669"/>
    <property type="project" value="TreeGrafter"/>
</dbReference>
<dbReference type="InterPro" id="IPR058163">
    <property type="entry name" value="LysR-type_TF_proteobact-type"/>
</dbReference>
<feature type="domain" description="LysR substrate-binding" evidence="2">
    <location>
        <begin position="34"/>
        <end position="214"/>
    </location>
</feature>